<keyword evidence="2" id="KW-1185">Reference proteome</keyword>
<gene>
    <name evidence="1" type="ORF">H9628_04355</name>
</gene>
<dbReference type="Proteomes" id="UP000626242">
    <property type="component" value="Unassembled WGS sequence"/>
</dbReference>
<evidence type="ECO:0000313" key="2">
    <source>
        <dbReference type="Proteomes" id="UP000626242"/>
    </source>
</evidence>
<evidence type="ECO:0000313" key="1">
    <source>
        <dbReference type="EMBL" id="MBD8017694.1"/>
    </source>
</evidence>
<dbReference type="RefSeq" id="WP_251832890.1">
    <property type="nucleotide sequence ID" value="NZ_JACSPS010000001.1"/>
</dbReference>
<sequence>MEYSKEFKQAISAFSSVEKDRLIIRLLKKDRILSEKLYFELIDPETQDEKRAQLEDSVKEEVAAASNYIKNAKHFLRLIRKISAKITEHVKITSDKFGEVSLNLLLINEILALATHFRDGYKLYIYLLNKIFRTLVLTQKLDSDYFIELNVYFENLHESILKNTELAQLALQHGLDLNWLHPENIPEHIAIILKDLKSDGFLR</sequence>
<protein>
    <submittedName>
        <fullName evidence="1">Deoxyuridine 5'-triphosphate nucleotidohydrolase</fullName>
    </submittedName>
</protein>
<organism evidence="1 2">
    <name type="scientific">Kaistella pullorum</name>
    <dbReference type="NCBI Taxonomy" id="2763074"/>
    <lineage>
        <taxon>Bacteria</taxon>
        <taxon>Pseudomonadati</taxon>
        <taxon>Bacteroidota</taxon>
        <taxon>Flavobacteriia</taxon>
        <taxon>Flavobacteriales</taxon>
        <taxon>Weeksellaceae</taxon>
        <taxon>Chryseobacterium group</taxon>
        <taxon>Kaistella</taxon>
    </lineage>
</organism>
<dbReference type="EMBL" id="JACSPS010000001">
    <property type="protein sequence ID" value="MBD8017694.1"/>
    <property type="molecule type" value="Genomic_DNA"/>
</dbReference>
<name>A0ABR8WKZ3_9FLAO</name>
<comment type="caution">
    <text evidence="1">The sequence shown here is derived from an EMBL/GenBank/DDBJ whole genome shotgun (WGS) entry which is preliminary data.</text>
</comment>
<reference evidence="1 2" key="1">
    <citation type="submission" date="2020-08" db="EMBL/GenBank/DDBJ databases">
        <title>A Genomic Blueprint of the Chicken Gut Microbiome.</title>
        <authorList>
            <person name="Gilroy R."/>
            <person name="Ravi A."/>
            <person name="Getino M."/>
            <person name="Pursley I."/>
            <person name="Horton D.L."/>
            <person name="Alikhan N.-F."/>
            <person name="Baker D."/>
            <person name="Gharbi K."/>
            <person name="Hall N."/>
            <person name="Watson M."/>
            <person name="Adriaenssens E.M."/>
            <person name="Foster-Nyarko E."/>
            <person name="Jarju S."/>
            <person name="Secka A."/>
            <person name="Antonio M."/>
            <person name="Oren A."/>
            <person name="Chaudhuri R."/>
            <person name="La Ragione R.M."/>
            <person name="Hildebrand F."/>
            <person name="Pallen M.J."/>
        </authorList>
    </citation>
    <scope>NUCLEOTIDE SEQUENCE [LARGE SCALE GENOMIC DNA]</scope>
    <source>
        <strain evidence="1 2">Sa1CVA4</strain>
    </source>
</reference>
<accession>A0ABR8WKZ3</accession>
<proteinExistence type="predicted"/>